<dbReference type="Gene3D" id="1.20.120.30">
    <property type="entry name" value="Aspartate receptor, ligand-binding domain"/>
    <property type="match status" value="1"/>
</dbReference>
<sequence>MTPKEIKQDFESAITKHVLFKVKARSFLYGNGYAEGPLRDPDQCALGHWIAERRTGAYMHVPEMAILDAAHRRLHRDAAVLMDHRLAGRLDAAAAGLPAVLVQAEGIAGILRTIERTLRTEA</sequence>
<dbReference type="Pfam" id="PF13682">
    <property type="entry name" value="CZB"/>
    <property type="match status" value="1"/>
</dbReference>
<dbReference type="KEGG" id="hnv:DDQ68_10835"/>
<reference evidence="3" key="1">
    <citation type="submission" date="2018-04" db="EMBL/GenBank/DDBJ databases">
        <title>Complete genome of Antarctic heterotrophic bacterium Hymenobacter nivis.</title>
        <authorList>
            <person name="Terashima M."/>
        </authorList>
    </citation>
    <scope>NUCLEOTIDE SEQUENCE [LARGE SCALE GENOMIC DNA]</scope>
    <source>
        <strain evidence="3">NBRC 111535</strain>
    </source>
</reference>
<dbReference type="EMBL" id="CP029145">
    <property type="protein sequence ID" value="AWM33230.1"/>
    <property type="molecule type" value="Genomic_DNA"/>
</dbReference>
<feature type="domain" description="Chemoreceptor zinc-binding" evidence="1">
    <location>
        <begin position="17"/>
        <end position="79"/>
    </location>
</feature>
<protein>
    <recommendedName>
        <fullName evidence="1">Chemoreceptor zinc-binding domain-containing protein</fullName>
    </recommendedName>
</protein>
<evidence type="ECO:0000313" key="2">
    <source>
        <dbReference type="EMBL" id="AWM33230.1"/>
    </source>
</evidence>
<dbReference type="InterPro" id="IPR025991">
    <property type="entry name" value="Chemoreceptor_zinc-bind_dom"/>
</dbReference>
<organism evidence="2 3">
    <name type="scientific">Hymenobacter nivis</name>
    <dbReference type="NCBI Taxonomy" id="1850093"/>
    <lineage>
        <taxon>Bacteria</taxon>
        <taxon>Pseudomonadati</taxon>
        <taxon>Bacteroidota</taxon>
        <taxon>Cytophagia</taxon>
        <taxon>Cytophagales</taxon>
        <taxon>Hymenobacteraceae</taxon>
        <taxon>Hymenobacter</taxon>
    </lineage>
</organism>
<gene>
    <name evidence="2" type="ORF">DDQ68_10835</name>
</gene>
<dbReference type="RefSeq" id="WP_109656314.1">
    <property type="nucleotide sequence ID" value="NZ_CP029145.1"/>
</dbReference>
<keyword evidence="3" id="KW-1185">Reference proteome</keyword>
<evidence type="ECO:0000313" key="3">
    <source>
        <dbReference type="Proteomes" id="UP000245999"/>
    </source>
</evidence>
<name>A0A2Z3GWY8_9BACT</name>
<dbReference type="Proteomes" id="UP000245999">
    <property type="component" value="Chromosome"/>
</dbReference>
<evidence type="ECO:0000259" key="1">
    <source>
        <dbReference type="Pfam" id="PF13682"/>
    </source>
</evidence>
<accession>A0A2Z3GWY8</accession>
<proteinExistence type="predicted"/>
<dbReference type="OrthoDB" id="882529at2"/>
<dbReference type="AlphaFoldDB" id="A0A2Z3GWY8"/>